<dbReference type="Proteomes" id="UP001500571">
    <property type="component" value="Unassembled WGS sequence"/>
</dbReference>
<proteinExistence type="predicted"/>
<reference evidence="3" key="1">
    <citation type="journal article" date="2019" name="Int. J. Syst. Evol. Microbiol.">
        <title>The Global Catalogue of Microorganisms (GCM) 10K type strain sequencing project: providing services to taxonomists for standard genome sequencing and annotation.</title>
        <authorList>
            <consortium name="The Broad Institute Genomics Platform"/>
            <consortium name="The Broad Institute Genome Sequencing Center for Infectious Disease"/>
            <person name="Wu L."/>
            <person name="Ma J."/>
        </authorList>
    </citation>
    <scope>NUCLEOTIDE SEQUENCE [LARGE SCALE GENOMIC DNA]</scope>
    <source>
        <strain evidence="3">JCM 15309</strain>
    </source>
</reference>
<evidence type="ECO:0000313" key="2">
    <source>
        <dbReference type="EMBL" id="GAA1946017.1"/>
    </source>
</evidence>
<organism evidence="2 3">
    <name type="scientific">Nocardioides panacihumi</name>
    <dbReference type="NCBI Taxonomy" id="400774"/>
    <lineage>
        <taxon>Bacteria</taxon>
        <taxon>Bacillati</taxon>
        <taxon>Actinomycetota</taxon>
        <taxon>Actinomycetes</taxon>
        <taxon>Propionibacteriales</taxon>
        <taxon>Nocardioidaceae</taxon>
        <taxon>Nocardioides</taxon>
    </lineage>
</organism>
<evidence type="ECO:0000313" key="3">
    <source>
        <dbReference type="Proteomes" id="UP001500571"/>
    </source>
</evidence>
<feature type="region of interest" description="Disordered" evidence="1">
    <location>
        <begin position="38"/>
        <end position="58"/>
    </location>
</feature>
<accession>A0ABP5BIZ4</accession>
<dbReference type="RefSeq" id="WP_344041334.1">
    <property type="nucleotide sequence ID" value="NZ_BAAAPB010000001.1"/>
</dbReference>
<evidence type="ECO:0000256" key="1">
    <source>
        <dbReference type="SAM" id="MobiDB-lite"/>
    </source>
</evidence>
<name>A0ABP5BIZ4_9ACTN</name>
<evidence type="ECO:0008006" key="4">
    <source>
        <dbReference type="Google" id="ProtNLM"/>
    </source>
</evidence>
<protein>
    <recommendedName>
        <fullName evidence="4">SHOCT domain-containing protein</fullName>
    </recommendedName>
</protein>
<dbReference type="EMBL" id="BAAAPB010000001">
    <property type="protein sequence ID" value="GAA1946017.1"/>
    <property type="molecule type" value="Genomic_DNA"/>
</dbReference>
<sequence>MILVPRQLQRAGMTGQVPYYGGRLTPAHIHALQHPNEPVPASLALPPMGRSATTAREPKVVRQLRRMREKGVITDEEFTTISARVQP</sequence>
<keyword evidence="3" id="KW-1185">Reference proteome</keyword>
<comment type="caution">
    <text evidence="2">The sequence shown here is derived from an EMBL/GenBank/DDBJ whole genome shotgun (WGS) entry which is preliminary data.</text>
</comment>
<gene>
    <name evidence="2" type="ORF">GCM10009798_01230</name>
</gene>